<feature type="binding site" evidence="12">
    <location>
        <position position="274"/>
    </location>
    <ligand>
        <name>Zn(2+)</name>
        <dbReference type="ChEBI" id="CHEBI:29105"/>
        <note>catalytic</note>
    </ligand>
</feature>
<evidence type="ECO:0000256" key="1">
    <source>
        <dbReference type="ARBA" id="ARBA00004477"/>
    </source>
</evidence>
<keyword evidence="6" id="KW-0256">Endoplasmic reticulum</keyword>
<evidence type="ECO:0000256" key="2">
    <source>
        <dbReference type="ARBA" id="ARBA00022670"/>
    </source>
</evidence>
<feature type="transmembrane region" description="Helical" evidence="14">
    <location>
        <begin position="288"/>
        <end position="306"/>
    </location>
</feature>
<evidence type="ECO:0000256" key="13">
    <source>
        <dbReference type="RuleBase" id="RU003983"/>
    </source>
</evidence>
<dbReference type="RefSeq" id="WP_296952275.1">
    <property type="nucleotide sequence ID" value="NZ_LT599021.1"/>
</dbReference>
<keyword evidence="9 13" id="KW-0482">Metalloprotease</keyword>
<keyword evidence="2 13" id="KW-0645">Protease</keyword>
<feature type="domain" description="Peptidase M48" evidence="15">
    <location>
        <begin position="206"/>
        <end position="407"/>
    </location>
</feature>
<dbReference type="FunFam" id="3.30.2010.10:FF:000002">
    <property type="entry name" value="CAAX prenyl protease"/>
    <property type="match status" value="1"/>
</dbReference>
<dbReference type="GO" id="GO:0004222">
    <property type="term" value="F:metalloendopeptidase activity"/>
    <property type="evidence" value="ECO:0007669"/>
    <property type="project" value="InterPro"/>
</dbReference>
<evidence type="ECO:0000256" key="5">
    <source>
        <dbReference type="ARBA" id="ARBA00022801"/>
    </source>
</evidence>
<feature type="transmembrane region" description="Helical" evidence="14">
    <location>
        <begin position="146"/>
        <end position="166"/>
    </location>
</feature>
<dbReference type="GO" id="GO:0046872">
    <property type="term" value="F:metal ion binding"/>
    <property type="evidence" value="ECO:0007669"/>
    <property type="project" value="UniProtKB-KW"/>
</dbReference>
<evidence type="ECO:0000256" key="7">
    <source>
        <dbReference type="ARBA" id="ARBA00022833"/>
    </source>
</evidence>
<keyword evidence="5 13" id="KW-0378">Hydrolase</keyword>
<evidence type="ECO:0000256" key="11">
    <source>
        <dbReference type="PIRSR" id="PIRSR627057-1"/>
    </source>
</evidence>
<evidence type="ECO:0000256" key="4">
    <source>
        <dbReference type="ARBA" id="ARBA00022723"/>
    </source>
</evidence>
<protein>
    <submittedName>
        <fullName evidence="17">Uncharacterized protein</fullName>
    </submittedName>
</protein>
<feature type="transmembrane region" description="Helical" evidence="14">
    <location>
        <begin position="6"/>
        <end position="24"/>
    </location>
</feature>
<reference evidence="17" key="1">
    <citation type="submission" date="2016-04" db="EMBL/GenBank/DDBJ databases">
        <authorList>
            <person name="Evans L.H."/>
            <person name="Alamgir A."/>
            <person name="Owens N."/>
            <person name="Weber N.D."/>
            <person name="Virtaneva K."/>
            <person name="Barbian K."/>
            <person name="Babar A."/>
            <person name="Rosenke K."/>
        </authorList>
    </citation>
    <scope>NUCLEOTIDE SEQUENCE</scope>
    <source>
        <strain evidence="17">86-2</strain>
    </source>
</reference>
<evidence type="ECO:0000256" key="6">
    <source>
        <dbReference type="ARBA" id="ARBA00022824"/>
    </source>
</evidence>
<feature type="transmembrane region" description="Helical" evidence="14">
    <location>
        <begin position="326"/>
        <end position="344"/>
    </location>
</feature>
<comment type="cofactor">
    <cofactor evidence="12 13">
        <name>Zn(2+)</name>
        <dbReference type="ChEBI" id="CHEBI:29105"/>
    </cofactor>
    <text evidence="12 13">Binds 1 zinc ion per subunit.</text>
</comment>
<dbReference type="Gene3D" id="3.30.2010.10">
    <property type="entry name" value="Metalloproteases ('zincins'), catalytic domain"/>
    <property type="match status" value="1"/>
</dbReference>
<name>A0A212KAP5_9BACT</name>
<keyword evidence="10 14" id="KW-0472">Membrane</keyword>
<dbReference type="PANTHER" id="PTHR10120">
    <property type="entry name" value="CAAX PRENYL PROTEASE 1"/>
    <property type="match status" value="1"/>
</dbReference>
<proteinExistence type="inferred from homology"/>
<dbReference type="InterPro" id="IPR027057">
    <property type="entry name" value="CAXX_Prtase_1"/>
</dbReference>
<evidence type="ECO:0000313" key="17">
    <source>
        <dbReference type="EMBL" id="SBW08736.1"/>
    </source>
</evidence>
<feature type="domain" description="CAAX prenyl protease 1 N-terminal" evidence="16">
    <location>
        <begin position="24"/>
        <end position="201"/>
    </location>
</feature>
<keyword evidence="7 12" id="KW-0862">Zinc</keyword>
<feature type="transmembrane region" description="Helical" evidence="14">
    <location>
        <begin position="172"/>
        <end position="191"/>
    </location>
</feature>
<organism evidence="17">
    <name type="scientific">uncultured Dysgonomonas sp</name>
    <dbReference type="NCBI Taxonomy" id="206096"/>
    <lineage>
        <taxon>Bacteria</taxon>
        <taxon>Pseudomonadati</taxon>
        <taxon>Bacteroidota</taxon>
        <taxon>Bacteroidia</taxon>
        <taxon>Bacteroidales</taxon>
        <taxon>Dysgonomonadaceae</taxon>
        <taxon>Dysgonomonas</taxon>
        <taxon>environmental samples</taxon>
    </lineage>
</organism>
<feature type="binding site" evidence="12">
    <location>
        <position position="278"/>
    </location>
    <ligand>
        <name>Zn(2+)</name>
        <dbReference type="ChEBI" id="CHEBI:29105"/>
        <note>catalytic</note>
    </ligand>
</feature>
<evidence type="ECO:0000259" key="15">
    <source>
        <dbReference type="Pfam" id="PF01435"/>
    </source>
</evidence>
<comment type="subcellular location">
    <subcellularLocation>
        <location evidence="1">Endoplasmic reticulum membrane</location>
        <topology evidence="1">Multi-pass membrane protein</topology>
    </subcellularLocation>
</comment>
<dbReference type="EMBL" id="FLUL01000001">
    <property type="protein sequence ID" value="SBW08736.1"/>
    <property type="molecule type" value="Genomic_DNA"/>
</dbReference>
<dbReference type="Pfam" id="PF16491">
    <property type="entry name" value="Peptidase_M48_N"/>
    <property type="match status" value="1"/>
</dbReference>
<evidence type="ECO:0000256" key="3">
    <source>
        <dbReference type="ARBA" id="ARBA00022692"/>
    </source>
</evidence>
<feature type="active site" description="Proton donor" evidence="11">
    <location>
        <position position="356"/>
    </location>
</feature>
<comment type="similarity">
    <text evidence="13">Belongs to the peptidase M48 family.</text>
</comment>
<evidence type="ECO:0000256" key="9">
    <source>
        <dbReference type="ARBA" id="ARBA00023049"/>
    </source>
</evidence>
<dbReference type="Pfam" id="PF01435">
    <property type="entry name" value="Peptidase_M48"/>
    <property type="match status" value="1"/>
</dbReference>
<accession>A0A212KAP5</accession>
<gene>
    <name evidence="17" type="ORF">KL86DYS2_13446</name>
</gene>
<evidence type="ECO:0000256" key="14">
    <source>
        <dbReference type="SAM" id="Phobius"/>
    </source>
</evidence>
<dbReference type="InterPro" id="IPR032456">
    <property type="entry name" value="Peptidase_M48_N"/>
</dbReference>
<keyword evidence="3 14" id="KW-0812">Transmembrane</keyword>
<evidence type="ECO:0000256" key="10">
    <source>
        <dbReference type="ARBA" id="ARBA00023136"/>
    </source>
</evidence>
<keyword evidence="8 14" id="KW-1133">Transmembrane helix</keyword>
<feature type="binding site" evidence="12">
    <location>
        <position position="352"/>
    </location>
    <ligand>
        <name>Zn(2+)</name>
        <dbReference type="ChEBI" id="CHEBI:29105"/>
        <note>catalytic</note>
    </ligand>
</feature>
<evidence type="ECO:0000256" key="8">
    <source>
        <dbReference type="ARBA" id="ARBA00022989"/>
    </source>
</evidence>
<dbReference type="GO" id="GO:0071586">
    <property type="term" value="P:CAAX-box protein processing"/>
    <property type="evidence" value="ECO:0007669"/>
    <property type="project" value="InterPro"/>
</dbReference>
<evidence type="ECO:0000256" key="12">
    <source>
        <dbReference type="PIRSR" id="PIRSR627057-2"/>
    </source>
</evidence>
<dbReference type="AlphaFoldDB" id="A0A212KAP5"/>
<feature type="transmembrane region" description="Helical" evidence="14">
    <location>
        <begin position="60"/>
        <end position="84"/>
    </location>
</feature>
<sequence length="408" mass="46237">MSLYLSIILLIVVLNFVWTQYLAYRNRKRMSPEIPSQLEGIYDDEEYAKQQAYQKENSRFGLYGSLFSFSVLLLVLVFGLFGWLDEFLRQFISNEILLTLSFFGVIYLINEILSLPFDYYNTFVIEERFGFNKSTKTIFWLDQLKGLLLAVVLGGAILALVTWLYTAIGELAWLYAWGAITVVSLFMTLFYSNIIVPLFNKQTPLGEGELRDAIEVFAQKAGFTINNIYVMDASKRSTKANAYFTGFGAKKRIVLFDTLINDLDKDEIVAVLAHEIGHYKKKHTLQGMFISICYTGIMLFLLSLLLDNKDIAIALGGQSASFHLGLIAFSIFFTPVSFVINVLSSIHSRRNEYQADGFAAGFGLADSLISGLKKLSVKSLSNLNPDSLYVFFNYSHPTLLQRIKVMKK</sequence>
<keyword evidence="4 12" id="KW-0479">Metal-binding</keyword>
<feature type="active site" evidence="11">
    <location>
        <position position="275"/>
    </location>
</feature>
<dbReference type="CDD" id="cd07343">
    <property type="entry name" value="M48A_Zmpste24p_like"/>
    <property type="match status" value="1"/>
</dbReference>
<evidence type="ECO:0000259" key="16">
    <source>
        <dbReference type="Pfam" id="PF16491"/>
    </source>
</evidence>
<dbReference type="InterPro" id="IPR001915">
    <property type="entry name" value="Peptidase_M48"/>
</dbReference>